<name>A0A0D8ZXT6_9CYAN</name>
<dbReference type="STRING" id="1618023.UH38_02220"/>
<gene>
    <name evidence="1" type="ORF">UH38_02220</name>
</gene>
<dbReference type="AlphaFoldDB" id="A0A0D8ZXT6"/>
<accession>A0A0D8ZXT6</accession>
<comment type="caution">
    <text evidence="1">The sequence shown here is derived from an EMBL/GenBank/DDBJ whole genome shotgun (WGS) entry which is preliminary data.</text>
</comment>
<protein>
    <submittedName>
        <fullName evidence="1">Uncharacterized protein</fullName>
    </submittedName>
</protein>
<keyword evidence="2" id="KW-1185">Reference proteome</keyword>
<evidence type="ECO:0000313" key="1">
    <source>
        <dbReference type="EMBL" id="KJH73593.1"/>
    </source>
</evidence>
<reference evidence="1 2" key="1">
    <citation type="submission" date="2015-02" db="EMBL/GenBank/DDBJ databases">
        <title>Draft genome of a novel marine cyanobacterium (Chroococcales) isolated from South Atlantic Ocean.</title>
        <authorList>
            <person name="Rigonato J."/>
            <person name="Alvarenga D.O."/>
            <person name="Branco L.H."/>
            <person name="Varani A.M."/>
            <person name="Brandini F.P."/>
            <person name="Fiore M.F."/>
        </authorList>
    </citation>
    <scope>NUCLEOTIDE SEQUENCE [LARGE SCALE GENOMIC DNA]</scope>
    <source>
        <strain evidence="1 2">CENA595</strain>
    </source>
</reference>
<proteinExistence type="predicted"/>
<organism evidence="1 2">
    <name type="scientific">Aliterella atlantica CENA595</name>
    <dbReference type="NCBI Taxonomy" id="1618023"/>
    <lineage>
        <taxon>Bacteria</taxon>
        <taxon>Bacillati</taxon>
        <taxon>Cyanobacteriota</taxon>
        <taxon>Cyanophyceae</taxon>
        <taxon>Chroococcidiopsidales</taxon>
        <taxon>Aliterellaceae</taxon>
        <taxon>Aliterella</taxon>
    </lineage>
</organism>
<dbReference type="EMBL" id="JYON01000001">
    <property type="protein sequence ID" value="KJH73593.1"/>
    <property type="molecule type" value="Genomic_DNA"/>
</dbReference>
<evidence type="ECO:0000313" key="2">
    <source>
        <dbReference type="Proteomes" id="UP000032452"/>
    </source>
</evidence>
<dbReference type="Proteomes" id="UP000032452">
    <property type="component" value="Unassembled WGS sequence"/>
</dbReference>
<sequence length="109" mass="12199">MRATPHYAGLDGDSLFLANKPQLLYLFPNKLPSDSRNLGIAFELVYYVLCSGVRLRCRNLGNEFFENIAFCSNLLISGKKARIKVNNQKFPKKYGKPPKVAGDFLSAKA</sequence>